<comment type="function">
    <text evidence="6">Catalyzes the phosphorylation of ribose 1,5-bisphosphate to 5-phospho-D-ribosyl alpha-1-diphosphate (PRPP).</text>
</comment>
<dbReference type="InterPro" id="IPR012699">
    <property type="entry name" value="PhnN"/>
</dbReference>
<evidence type="ECO:0000256" key="5">
    <source>
        <dbReference type="ARBA" id="ARBA00022840"/>
    </source>
</evidence>
<dbReference type="HAMAP" id="MF_00836">
    <property type="entry name" value="PhnN"/>
    <property type="match status" value="1"/>
</dbReference>
<dbReference type="UniPathway" id="UPA00087">
    <property type="reaction ID" value="UER00175"/>
</dbReference>
<dbReference type="NCBIfam" id="TIGR02322">
    <property type="entry name" value="phosphon_PhnN"/>
    <property type="match status" value="1"/>
</dbReference>
<dbReference type="GO" id="GO:0006015">
    <property type="term" value="P:5-phosphoribose 1-diphosphate biosynthetic process"/>
    <property type="evidence" value="ECO:0007669"/>
    <property type="project" value="UniProtKB-UniRule"/>
</dbReference>
<keyword evidence="8" id="KW-0418">Kinase</keyword>
<dbReference type="PANTHER" id="PTHR23117">
    <property type="entry name" value="GUANYLATE KINASE-RELATED"/>
    <property type="match status" value="1"/>
</dbReference>
<name>A0A7X3LTS7_9HYPH</name>
<gene>
    <name evidence="6 8" type="primary">phnN</name>
    <name evidence="8" type="ORF">GR183_08505</name>
</gene>
<reference evidence="8 9" key="1">
    <citation type="submission" date="2019-12" db="EMBL/GenBank/DDBJ databases">
        <authorList>
            <person name="Li M."/>
        </authorList>
    </citation>
    <scope>NUCLEOTIDE SEQUENCE [LARGE SCALE GENOMIC DNA]</scope>
    <source>
        <strain evidence="8 9">GBMRC 2046</strain>
    </source>
</reference>
<comment type="catalytic activity">
    <reaction evidence="1 6">
        <text>alpha-D-ribose 1,5-bisphosphate + ATP = 5-phospho-alpha-D-ribose 1-diphosphate + ADP</text>
        <dbReference type="Rhea" id="RHEA:20109"/>
        <dbReference type="ChEBI" id="CHEBI:30616"/>
        <dbReference type="ChEBI" id="CHEBI:58017"/>
        <dbReference type="ChEBI" id="CHEBI:68688"/>
        <dbReference type="ChEBI" id="CHEBI:456216"/>
        <dbReference type="EC" id="2.7.4.23"/>
    </reaction>
</comment>
<evidence type="ECO:0000259" key="7">
    <source>
        <dbReference type="SMART" id="SM00072"/>
    </source>
</evidence>
<accession>A0A7X3LTS7</accession>
<dbReference type="AlphaFoldDB" id="A0A7X3LTS7"/>
<evidence type="ECO:0000256" key="3">
    <source>
        <dbReference type="ARBA" id="ARBA00022679"/>
    </source>
</evidence>
<dbReference type="SMART" id="SM00072">
    <property type="entry name" value="GuKc"/>
    <property type="match status" value="1"/>
</dbReference>
<dbReference type="SUPFAM" id="SSF52540">
    <property type="entry name" value="P-loop containing nucleoside triphosphate hydrolases"/>
    <property type="match status" value="1"/>
</dbReference>
<keyword evidence="4 6" id="KW-0547">Nucleotide-binding</keyword>
<keyword evidence="9" id="KW-1185">Reference proteome</keyword>
<comment type="similarity">
    <text evidence="6">Belongs to the ribose 1,5-bisphosphokinase family.</text>
</comment>
<comment type="pathway">
    <text evidence="2 6">Metabolic intermediate biosynthesis; 5-phospho-alpha-D-ribose 1-diphosphate biosynthesis; 5-phospho-alpha-D-ribose 1-diphosphate from D-ribose 5-phosphate (route II): step 3/3.</text>
</comment>
<dbReference type="PANTHER" id="PTHR23117:SF8">
    <property type="entry name" value="RIBOSE 1,5-BISPHOSPHATE PHOSPHOKINASE PHNN"/>
    <property type="match status" value="1"/>
</dbReference>
<organism evidence="8 9">
    <name type="scientific">Stappia sediminis</name>
    <dbReference type="NCBI Taxonomy" id="2692190"/>
    <lineage>
        <taxon>Bacteria</taxon>
        <taxon>Pseudomonadati</taxon>
        <taxon>Pseudomonadota</taxon>
        <taxon>Alphaproteobacteria</taxon>
        <taxon>Hyphomicrobiales</taxon>
        <taxon>Stappiaceae</taxon>
        <taxon>Stappia</taxon>
    </lineage>
</organism>
<feature type="binding site" evidence="6">
    <location>
        <begin position="27"/>
        <end position="34"/>
    </location>
    <ligand>
        <name>ATP</name>
        <dbReference type="ChEBI" id="CHEBI:30616"/>
    </ligand>
</feature>
<dbReference type="Proteomes" id="UP000433101">
    <property type="component" value="Unassembled WGS sequence"/>
</dbReference>
<evidence type="ECO:0000313" key="8">
    <source>
        <dbReference type="EMBL" id="MXN64946.1"/>
    </source>
</evidence>
<dbReference type="InterPro" id="IPR027417">
    <property type="entry name" value="P-loop_NTPase"/>
</dbReference>
<dbReference type="EMBL" id="WUMV01000003">
    <property type="protein sequence ID" value="MXN64946.1"/>
    <property type="molecule type" value="Genomic_DNA"/>
</dbReference>
<keyword evidence="3 6" id="KW-0808">Transferase</keyword>
<dbReference type="GO" id="GO:0005829">
    <property type="term" value="C:cytosol"/>
    <property type="evidence" value="ECO:0007669"/>
    <property type="project" value="TreeGrafter"/>
</dbReference>
<protein>
    <recommendedName>
        <fullName evidence="6">Ribose 1,5-bisphosphate phosphokinase PhnN</fullName>
        <ecNumber evidence="6">2.7.4.23</ecNumber>
    </recommendedName>
    <alternativeName>
        <fullName evidence="6">Ribose 1,5-bisphosphokinase</fullName>
    </alternativeName>
</protein>
<evidence type="ECO:0000256" key="2">
    <source>
        <dbReference type="ARBA" id="ARBA00005069"/>
    </source>
</evidence>
<feature type="domain" description="Guanylate kinase/L-type calcium channel beta subunit" evidence="7">
    <location>
        <begin position="19"/>
        <end position="196"/>
    </location>
</feature>
<keyword evidence="5 6" id="KW-0067">ATP-binding</keyword>
<evidence type="ECO:0000256" key="1">
    <source>
        <dbReference type="ARBA" id="ARBA00000373"/>
    </source>
</evidence>
<dbReference type="InterPro" id="IPR008145">
    <property type="entry name" value="GK/Ca_channel_bsu"/>
</dbReference>
<dbReference type="RefSeq" id="WP_160775180.1">
    <property type="nucleotide sequence ID" value="NZ_WUMV01000003.1"/>
</dbReference>
<proteinExistence type="inferred from homology"/>
<dbReference type="EC" id="2.7.4.23" evidence="6"/>
<dbReference type="Gene3D" id="3.40.50.300">
    <property type="entry name" value="P-loop containing nucleotide triphosphate hydrolases"/>
    <property type="match status" value="1"/>
</dbReference>
<dbReference type="GO" id="GO:0005524">
    <property type="term" value="F:ATP binding"/>
    <property type="evidence" value="ECO:0007669"/>
    <property type="project" value="UniProtKB-KW"/>
</dbReference>
<dbReference type="GO" id="GO:0033863">
    <property type="term" value="F:ribose 1,5-bisphosphate phosphokinase activity"/>
    <property type="evidence" value="ECO:0007669"/>
    <property type="project" value="UniProtKB-UniRule"/>
</dbReference>
<comment type="caution">
    <text evidence="8">The sequence shown here is derived from an EMBL/GenBank/DDBJ whole genome shotgun (WGS) entry which is preliminary data.</text>
</comment>
<evidence type="ECO:0000256" key="6">
    <source>
        <dbReference type="HAMAP-Rule" id="MF_00836"/>
    </source>
</evidence>
<evidence type="ECO:0000256" key="4">
    <source>
        <dbReference type="ARBA" id="ARBA00022741"/>
    </source>
</evidence>
<dbReference type="GO" id="GO:0019634">
    <property type="term" value="P:organic phosphonate metabolic process"/>
    <property type="evidence" value="ECO:0007669"/>
    <property type="project" value="UniProtKB-UniRule"/>
</dbReference>
<evidence type="ECO:0000313" key="9">
    <source>
        <dbReference type="Proteomes" id="UP000433101"/>
    </source>
</evidence>
<sequence length="197" mass="21409">MPDLKEKTVAKENTGRIGPGRLVLVVGPSGAGKDTLMEGVKIELGDDPRCRFVRRLVTRAADPDSEDHGTISRRDYAKLSSGGGAALHWEAHGHGYVLPASLNADIRAGRTVFANGSRKVIGRAREKYENVVTLLITAPRDVLAERLLARGRETAEEIARRLDRADLDYPADDSVITIENTGSIGDGVRLILKRLGY</sequence>